<organism evidence="2 3">
    <name type="scientific">Noviherbaspirillum album</name>
    <dbReference type="NCBI Taxonomy" id="3080276"/>
    <lineage>
        <taxon>Bacteria</taxon>
        <taxon>Pseudomonadati</taxon>
        <taxon>Pseudomonadota</taxon>
        <taxon>Betaproteobacteria</taxon>
        <taxon>Burkholderiales</taxon>
        <taxon>Oxalobacteraceae</taxon>
        <taxon>Noviherbaspirillum</taxon>
    </lineage>
</organism>
<dbReference type="Proteomes" id="UP001352263">
    <property type="component" value="Unassembled WGS sequence"/>
</dbReference>
<gene>
    <name evidence="2" type="ORF">RY831_05430</name>
</gene>
<proteinExistence type="predicted"/>
<name>A0ABU6J4P2_9BURK</name>
<protein>
    <submittedName>
        <fullName evidence="2">Uncharacterized protein</fullName>
    </submittedName>
</protein>
<evidence type="ECO:0000256" key="1">
    <source>
        <dbReference type="SAM" id="MobiDB-lite"/>
    </source>
</evidence>
<comment type="caution">
    <text evidence="2">The sequence shown here is derived from an EMBL/GenBank/DDBJ whole genome shotgun (WGS) entry which is preliminary data.</text>
</comment>
<accession>A0ABU6J4P2</accession>
<keyword evidence="3" id="KW-1185">Reference proteome</keyword>
<feature type="region of interest" description="Disordered" evidence="1">
    <location>
        <begin position="106"/>
        <end position="133"/>
    </location>
</feature>
<evidence type="ECO:0000313" key="2">
    <source>
        <dbReference type="EMBL" id="MEC4718579.1"/>
    </source>
</evidence>
<reference evidence="2 3" key="1">
    <citation type="submission" date="2023-10" db="EMBL/GenBank/DDBJ databases">
        <title>Noviherbaspirillum sp. CPCC 100848 genome assembly.</title>
        <authorList>
            <person name="Li X.Y."/>
            <person name="Fang X.M."/>
        </authorList>
    </citation>
    <scope>NUCLEOTIDE SEQUENCE [LARGE SCALE GENOMIC DNA]</scope>
    <source>
        <strain evidence="2 3">CPCC 100848</strain>
    </source>
</reference>
<dbReference type="EMBL" id="JAWIIV010000003">
    <property type="protein sequence ID" value="MEC4718579.1"/>
    <property type="molecule type" value="Genomic_DNA"/>
</dbReference>
<dbReference type="RefSeq" id="WP_326505311.1">
    <property type="nucleotide sequence ID" value="NZ_JAWIIV010000003.1"/>
</dbReference>
<evidence type="ECO:0000313" key="3">
    <source>
        <dbReference type="Proteomes" id="UP001352263"/>
    </source>
</evidence>
<sequence>MNQPVFISEGKRSGTSACDAFPFRDTGHTASACGDITAQQGETDVETDTLETTVICISPGLNDTWDISEKGGEQPIASFDEKEDAYAYASYLKTIQPGVTVLVEDDEGFSPLPTENERRYRRNGTGSPGRGIN</sequence>